<protein>
    <submittedName>
        <fullName evidence="2">Uncharacterized protein</fullName>
    </submittedName>
</protein>
<dbReference type="Proteomes" id="UP001315278">
    <property type="component" value="Unassembled WGS sequence"/>
</dbReference>
<dbReference type="RefSeq" id="WP_212398367.1">
    <property type="nucleotide sequence ID" value="NZ_JAFCKQ010000040.1"/>
</dbReference>
<evidence type="ECO:0000313" key="3">
    <source>
        <dbReference type="Proteomes" id="UP001315278"/>
    </source>
</evidence>
<organism evidence="2 3">
    <name type="scientific">Bradyrhizobium jicamae</name>
    <dbReference type="NCBI Taxonomy" id="280332"/>
    <lineage>
        <taxon>Bacteria</taxon>
        <taxon>Pseudomonadati</taxon>
        <taxon>Pseudomonadota</taxon>
        <taxon>Alphaproteobacteria</taxon>
        <taxon>Hyphomicrobiales</taxon>
        <taxon>Nitrobacteraceae</taxon>
        <taxon>Bradyrhizobium</taxon>
    </lineage>
</organism>
<feature type="region of interest" description="Disordered" evidence="1">
    <location>
        <begin position="26"/>
        <end position="54"/>
    </location>
</feature>
<reference evidence="3" key="1">
    <citation type="journal article" date="2021" name="ISME J.">
        <title>Evolutionary origin and ecological implication of a unique nif island in free-living Bradyrhizobium lineages.</title>
        <authorList>
            <person name="Tao J."/>
        </authorList>
    </citation>
    <scope>NUCLEOTIDE SEQUENCE [LARGE SCALE GENOMIC DNA]</scope>
    <source>
        <strain evidence="3">SZCCT0434</strain>
    </source>
</reference>
<name>A0ABS5FHB1_9BRAD</name>
<evidence type="ECO:0000256" key="1">
    <source>
        <dbReference type="SAM" id="MobiDB-lite"/>
    </source>
</evidence>
<gene>
    <name evidence="2" type="ORF">JQ615_12335</name>
</gene>
<accession>A0ABS5FHB1</accession>
<feature type="compositionally biased region" description="Basic and acidic residues" evidence="1">
    <location>
        <begin position="26"/>
        <end position="53"/>
    </location>
</feature>
<evidence type="ECO:0000313" key="2">
    <source>
        <dbReference type="EMBL" id="MBR0796177.1"/>
    </source>
</evidence>
<proteinExistence type="predicted"/>
<dbReference type="EMBL" id="JAFCJH010000010">
    <property type="protein sequence ID" value="MBR0796177.1"/>
    <property type="molecule type" value="Genomic_DNA"/>
</dbReference>
<sequence length="119" mass="13560">MIIARILPQLTVSMDERRFRGPRRIIDQTVKEGEGKDHRSTDRRPRGGSHELDQGAVEFCNKRASVGMTRPGARGALIYCADYGSVYACDARHSDRRLEFVSIQHRVAMEPPATERKHR</sequence>
<comment type="caution">
    <text evidence="2">The sequence shown here is derived from an EMBL/GenBank/DDBJ whole genome shotgun (WGS) entry which is preliminary data.</text>
</comment>
<keyword evidence="3" id="KW-1185">Reference proteome</keyword>